<proteinExistence type="predicted"/>
<reference evidence="2 3" key="1">
    <citation type="journal article" date="2018" name="MBio">
        <title>Comparative Genomics Reveals the Core Gene Toolbox for the Fungus-Insect Symbiosis.</title>
        <authorList>
            <person name="Wang Y."/>
            <person name="Stata M."/>
            <person name="Wang W."/>
            <person name="Stajich J.E."/>
            <person name="White M.M."/>
            <person name="Moncalvo J.M."/>
        </authorList>
    </citation>
    <scope>NUCLEOTIDE SEQUENCE [LARGE SCALE GENOMIC DNA]</scope>
    <source>
        <strain evidence="2 3">SWE-8-4</strain>
    </source>
</reference>
<feature type="compositionally biased region" description="Polar residues" evidence="1">
    <location>
        <begin position="63"/>
        <end position="83"/>
    </location>
</feature>
<evidence type="ECO:0000256" key="1">
    <source>
        <dbReference type="SAM" id="MobiDB-lite"/>
    </source>
</evidence>
<name>A0A2T9Y5V7_9FUNG</name>
<protein>
    <submittedName>
        <fullName evidence="2">Uncharacterized protein</fullName>
    </submittedName>
</protein>
<accession>A0A2T9Y5V7</accession>
<dbReference type="EMBL" id="MBFR01000456">
    <property type="protein sequence ID" value="PVU87713.1"/>
    <property type="molecule type" value="Genomic_DNA"/>
</dbReference>
<gene>
    <name evidence="2" type="ORF">BB561_006206</name>
</gene>
<comment type="caution">
    <text evidence="2">The sequence shown here is derived from an EMBL/GenBank/DDBJ whole genome shotgun (WGS) entry which is preliminary data.</text>
</comment>
<sequence>MTKNFITKFIPDASQSATDVLLLPSEKRTRVEYSIEKHTGLINTITKNNYNFDLKSKNNAKNQTSYAKTTNKNLISQKNIKNSEPQKKS</sequence>
<keyword evidence="3" id="KW-1185">Reference proteome</keyword>
<dbReference type="AlphaFoldDB" id="A0A2T9Y5V7"/>
<evidence type="ECO:0000313" key="3">
    <source>
        <dbReference type="Proteomes" id="UP000245383"/>
    </source>
</evidence>
<evidence type="ECO:0000313" key="2">
    <source>
        <dbReference type="EMBL" id="PVU87713.1"/>
    </source>
</evidence>
<dbReference type="Proteomes" id="UP000245383">
    <property type="component" value="Unassembled WGS sequence"/>
</dbReference>
<organism evidence="2 3">
    <name type="scientific">Smittium simulii</name>
    <dbReference type="NCBI Taxonomy" id="133385"/>
    <lineage>
        <taxon>Eukaryota</taxon>
        <taxon>Fungi</taxon>
        <taxon>Fungi incertae sedis</taxon>
        <taxon>Zoopagomycota</taxon>
        <taxon>Kickxellomycotina</taxon>
        <taxon>Harpellomycetes</taxon>
        <taxon>Harpellales</taxon>
        <taxon>Legeriomycetaceae</taxon>
        <taxon>Smittium</taxon>
    </lineage>
</organism>
<feature type="region of interest" description="Disordered" evidence="1">
    <location>
        <begin position="63"/>
        <end position="89"/>
    </location>
</feature>